<dbReference type="EMBL" id="FNVQ01000009">
    <property type="protein sequence ID" value="SEG88114.1"/>
    <property type="molecule type" value="Genomic_DNA"/>
</dbReference>
<organism evidence="1 2">
    <name type="scientific">Marinobacterium lutimaris</name>
    <dbReference type="NCBI Taxonomy" id="568106"/>
    <lineage>
        <taxon>Bacteria</taxon>
        <taxon>Pseudomonadati</taxon>
        <taxon>Pseudomonadota</taxon>
        <taxon>Gammaproteobacteria</taxon>
        <taxon>Oceanospirillales</taxon>
        <taxon>Oceanospirillaceae</taxon>
        <taxon>Marinobacterium</taxon>
    </lineage>
</organism>
<dbReference type="AlphaFoldDB" id="A0A1H6DSU2"/>
<protein>
    <submittedName>
        <fullName evidence="1">Uncharacterized protein</fullName>
    </submittedName>
</protein>
<proteinExistence type="predicted"/>
<sequence length="95" mass="10907">MRIERVTIDCDDLAAVVELLPDLIGKMVHFTNGCDVIFENEAGFYWGDTPYGEIMCIQIHEGWEQALLNNLQYWNEHDAQHRAAESDAHPAFNSR</sequence>
<accession>A0A1H6DSU2</accession>
<dbReference type="RefSeq" id="WP_104005832.1">
    <property type="nucleotide sequence ID" value="NZ_FNVQ01000009.1"/>
</dbReference>
<reference evidence="1 2" key="1">
    <citation type="submission" date="2016-10" db="EMBL/GenBank/DDBJ databases">
        <authorList>
            <person name="de Groot N.N."/>
        </authorList>
    </citation>
    <scope>NUCLEOTIDE SEQUENCE [LARGE SCALE GENOMIC DNA]</scope>
    <source>
        <strain evidence="1 2">DSM 22012</strain>
    </source>
</reference>
<keyword evidence="2" id="KW-1185">Reference proteome</keyword>
<dbReference type="Proteomes" id="UP000236745">
    <property type="component" value="Unassembled WGS sequence"/>
</dbReference>
<evidence type="ECO:0000313" key="1">
    <source>
        <dbReference type="EMBL" id="SEG88114.1"/>
    </source>
</evidence>
<name>A0A1H6DSU2_9GAMM</name>
<gene>
    <name evidence="1" type="ORF">SAMN05444390_10929</name>
</gene>
<evidence type="ECO:0000313" key="2">
    <source>
        <dbReference type="Proteomes" id="UP000236745"/>
    </source>
</evidence>